<evidence type="ECO:0000256" key="5">
    <source>
        <dbReference type="ARBA" id="ARBA00022605"/>
    </source>
</evidence>
<keyword evidence="6 9" id="KW-0822">Tryptophan biosynthesis</keyword>
<dbReference type="PANTHER" id="PTHR42894">
    <property type="entry name" value="N-(5'-PHOSPHORIBOSYL)ANTHRANILATE ISOMERASE"/>
    <property type="match status" value="1"/>
</dbReference>
<name>A0ABQ0A489_9GAMM</name>
<evidence type="ECO:0000256" key="4">
    <source>
        <dbReference type="ARBA" id="ARBA00022272"/>
    </source>
</evidence>
<dbReference type="Pfam" id="PF00697">
    <property type="entry name" value="PRAI"/>
    <property type="match status" value="1"/>
</dbReference>
<evidence type="ECO:0000313" key="12">
    <source>
        <dbReference type="Proteomes" id="UP001465153"/>
    </source>
</evidence>
<feature type="domain" description="N-(5'phosphoribosyl) anthranilate isomerase (PRAI)" evidence="10">
    <location>
        <begin position="9"/>
        <end position="204"/>
    </location>
</feature>
<comment type="pathway">
    <text evidence="2 9">Amino-acid biosynthesis; L-tryptophan biosynthesis; L-tryptophan from chorismate: step 3/5.</text>
</comment>
<protein>
    <recommendedName>
        <fullName evidence="4 9">N-(5'-phosphoribosyl)anthranilate isomerase</fullName>
        <shortName evidence="9">PRAI</shortName>
        <ecNumber evidence="3 9">5.3.1.24</ecNumber>
    </recommendedName>
</protein>
<dbReference type="Proteomes" id="UP001465153">
    <property type="component" value="Unassembled WGS sequence"/>
</dbReference>
<dbReference type="CDD" id="cd00405">
    <property type="entry name" value="PRAI"/>
    <property type="match status" value="1"/>
</dbReference>
<keyword evidence="8 9" id="KW-0413">Isomerase</keyword>
<evidence type="ECO:0000256" key="9">
    <source>
        <dbReference type="HAMAP-Rule" id="MF_00135"/>
    </source>
</evidence>
<evidence type="ECO:0000256" key="8">
    <source>
        <dbReference type="ARBA" id="ARBA00023235"/>
    </source>
</evidence>
<sequence>MTFEIIPRVKICGITTQADAQHAVNSGADALGFVFYEPSPRSIAPSAAREIALSVGPLITTIGLFVNASYEEVSSTLDQVPLSVLQFHGDETNEFCRQFSRPFIKAFRMAPGFDVEPALEQYPDASGFILDAYKPGVPGGTGQSFEWHRFPRESDRPLILAGGLNPSNVEGAIVATKPYGVDVSGGVELAPGHKDPEKVMAFINAVKHPPWR</sequence>
<evidence type="ECO:0000256" key="1">
    <source>
        <dbReference type="ARBA" id="ARBA00001164"/>
    </source>
</evidence>
<keyword evidence="7 9" id="KW-0057">Aromatic amino acid biosynthesis</keyword>
<evidence type="ECO:0000259" key="10">
    <source>
        <dbReference type="Pfam" id="PF00697"/>
    </source>
</evidence>
<keyword evidence="12" id="KW-1185">Reference proteome</keyword>
<comment type="caution">
    <text evidence="11">The sequence shown here is derived from an EMBL/GenBank/DDBJ whole genome shotgun (WGS) entry which is preliminary data.</text>
</comment>
<dbReference type="InterPro" id="IPR044643">
    <property type="entry name" value="TrpF_fam"/>
</dbReference>
<dbReference type="EMBL" id="BAABWN010000001">
    <property type="protein sequence ID" value="GAA6166475.1"/>
    <property type="molecule type" value="Genomic_DNA"/>
</dbReference>
<dbReference type="InterPro" id="IPR001240">
    <property type="entry name" value="PRAI_dom"/>
</dbReference>
<dbReference type="RefSeq" id="WP_353301402.1">
    <property type="nucleotide sequence ID" value="NZ_BAABWN010000001.1"/>
</dbReference>
<accession>A0ABQ0A489</accession>
<evidence type="ECO:0000313" key="11">
    <source>
        <dbReference type="EMBL" id="GAA6166475.1"/>
    </source>
</evidence>
<reference evidence="11 12" key="1">
    <citation type="submission" date="2024-04" db="EMBL/GenBank/DDBJ databases">
        <title>Draft genome sequence of Sessilibacter corallicola NBRC 116591.</title>
        <authorList>
            <person name="Miyakawa T."/>
            <person name="Kusuya Y."/>
            <person name="Miura T."/>
        </authorList>
    </citation>
    <scope>NUCLEOTIDE SEQUENCE [LARGE SCALE GENOMIC DNA]</scope>
    <source>
        <strain evidence="11 12">KU-00831-HH</strain>
    </source>
</reference>
<evidence type="ECO:0000256" key="6">
    <source>
        <dbReference type="ARBA" id="ARBA00022822"/>
    </source>
</evidence>
<dbReference type="Gene3D" id="3.20.20.70">
    <property type="entry name" value="Aldolase class I"/>
    <property type="match status" value="1"/>
</dbReference>
<organism evidence="11 12">
    <name type="scientific">Sessilibacter corallicola</name>
    <dbReference type="NCBI Taxonomy" id="2904075"/>
    <lineage>
        <taxon>Bacteria</taxon>
        <taxon>Pseudomonadati</taxon>
        <taxon>Pseudomonadota</taxon>
        <taxon>Gammaproteobacteria</taxon>
        <taxon>Cellvibrionales</taxon>
        <taxon>Cellvibrionaceae</taxon>
        <taxon>Sessilibacter</taxon>
    </lineage>
</organism>
<evidence type="ECO:0000256" key="3">
    <source>
        <dbReference type="ARBA" id="ARBA00012572"/>
    </source>
</evidence>
<dbReference type="NCBIfam" id="NF002298">
    <property type="entry name" value="PRK01222.1-4"/>
    <property type="match status" value="1"/>
</dbReference>
<gene>
    <name evidence="9" type="primary">trpF</name>
    <name evidence="11" type="ORF">NBRC116591_02850</name>
</gene>
<dbReference type="InterPro" id="IPR013785">
    <property type="entry name" value="Aldolase_TIM"/>
</dbReference>
<keyword evidence="5 9" id="KW-0028">Amino-acid biosynthesis</keyword>
<dbReference type="PANTHER" id="PTHR42894:SF1">
    <property type="entry name" value="N-(5'-PHOSPHORIBOSYL)ANTHRANILATE ISOMERASE"/>
    <property type="match status" value="1"/>
</dbReference>
<comment type="similarity">
    <text evidence="9">Belongs to the TrpF family.</text>
</comment>
<evidence type="ECO:0000256" key="2">
    <source>
        <dbReference type="ARBA" id="ARBA00004664"/>
    </source>
</evidence>
<dbReference type="EC" id="5.3.1.24" evidence="3 9"/>
<dbReference type="GO" id="GO:0016853">
    <property type="term" value="F:isomerase activity"/>
    <property type="evidence" value="ECO:0007669"/>
    <property type="project" value="UniProtKB-KW"/>
</dbReference>
<dbReference type="InterPro" id="IPR011060">
    <property type="entry name" value="RibuloseP-bd_barrel"/>
</dbReference>
<comment type="catalytic activity">
    <reaction evidence="1 9">
        <text>N-(5-phospho-beta-D-ribosyl)anthranilate = 1-(2-carboxyphenylamino)-1-deoxy-D-ribulose 5-phosphate</text>
        <dbReference type="Rhea" id="RHEA:21540"/>
        <dbReference type="ChEBI" id="CHEBI:18277"/>
        <dbReference type="ChEBI" id="CHEBI:58613"/>
        <dbReference type="EC" id="5.3.1.24"/>
    </reaction>
</comment>
<dbReference type="HAMAP" id="MF_00135">
    <property type="entry name" value="PRAI"/>
    <property type="match status" value="1"/>
</dbReference>
<proteinExistence type="inferred from homology"/>
<dbReference type="SUPFAM" id="SSF51366">
    <property type="entry name" value="Ribulose-phoshate binding barrel"/>
    <property type="match status" value="1"/>
</dbReference>
<evidence type="ECO:0000256" key="7">
    <source>
        <dbReference type="ARBA" id="ARBA00023141"/>
    </source>
</evidence>